<name>Q21GB9_SACD2</name>
<dbReference type="AlphaFoldDB" id="Q21GB9"/>
<dbReference type="GO" id="GO:0030246">
    <property type="term" value="F:carbohydrate binding"/>
    <property type="evidence" value="ECO:0007669"/>
    <property type="project" value="InterPro"/>
</dbReference>
<dbReference type="EMBL" id="CP000282">
    <property type="protein sequence ID" value="ABD82260.1"/>
    <property type="molecule type" value="Genomic_DNA"/>
</dbReference>
<dbReference type="SUPFAM" id="SSF51445">
    <property type="entry name" value="(Trans)glycosidases"/>
    <property type="match status" value="2"/>
</dbReference>
<keyword evidence="8" id="KW-1185">Reference proteome</keyword>
<keyword evidence="1 4" id="KW-0732">Signal</keyword>
<dbReference type="GO" id="GO:0000272">
    <property type="term" value="P:polysaccharide catabolic process"/>
    <property type="evidence" value="ECO:0007669"/>
    <property type="project" value="InterPro"/>
</dbReference>
<evidence type="ECO:0000259" key="6">
    <source>
        <dbReference type="PROSITE" id="PS51175"/>
    </source>
</evidence>
<dbReference type="CDD" id="cd00146">
    <property type="entry name" value="PKD"/>
    <property type="match status" value="1"/>
</dbReference>
<evidence type="ECO:0000256" key="2">
    <source>
        <dbReference type="ARBA" id="ARBA00022801"/>
    </source>
</evidence>
<evidence type="ECO:0000256" key="1">
    <source>
        <dbReference type="ARBA" id="ARBA00022729"/>
    </source>
</evidence>
<dbReference type="Gene3D" id="2.60.120.260">
    <property type="entry name" value="Galactose-binding domain-like"/>
    <property type="match status" value="3"/>
</dbReference>
<organism evidence="7 8">
    <name type="scientific">Saccharophagus degradans (strain 2-40 / ATCC 43961 / DSM 17024)</name>
    <dbReference type="NCBI Taxonomy" id="203122"/>
    <lineage>
        <taxon>Bacteria</taxon>
        <taxon>Pseudomonadati</taxon>
        <taxon>Pseudomonadota</taxon>
        <taxon>Gammaproteobacteria</taxon>
        <taxon>Cellvibrionales</taxon>
        <taxon>Cellvibrionaceae</taxon>
        <taxon>Saccharophagus</taxon>
    </lineage>
</organism>
<feature type="signal peptide" evidence="4">
    <location>
        <begin position="1"/>
        <end position="39"/>
    </location>
</feature>
<dbReference type="PANTHER" id="PTHR34142:SF1">
    <property type="entry name" value="GLYCOSIDE HYDROLASE FAMILY 5 DOMAIN-CONTAINING PROTEIN"/>
    <property type="match status" value="1"/>
</dbReference>
<dbReference type="SUPFAM" id="SSF49785">
    <property type="entry name" value="Galactose-binding domain-like"/>
    <property type="match status" value="3"/>
</dbReference>
<dbReference type="SUPFAM" id="SSF49299">
    <property type="entry name" value="PKD domain"/>
    <property type="match status" value="1"/>
</dbReference>
<dbReference type="Proteomes" id="UP000001947">
    <property type="component" value="Chromosome"/>
</dbReference>
<dbReference type="Gene3D" id="2.60.40.10">
    <property type="entry name" value="Immunoglobulins"/>
    <property type="match status" value="1"/>
</dbReference>
<reference evidence="7 8" key="1">
    <citation type="journal article" date="2008" name="PLoS Genet.">
        <title>Complete genome sequence of the complex carbohydrate-degrading marine bacterium, Saccharophagus degradans strain 2-40 T.</title>
        <authorList>
            <person name="Weiner R.M."/>
            <person name="Taylor L.E.II."/>
            <person name="Henrissat B."/>
            <person name="Hauser L."/>
            <person name="Land M."/>
            <person name="Coutinho P.M."/>
            <person name="Rancurel C."/>
            <person name="Saunders E.H."/>
            <person name="Longmire A.G."/>
            <person name="Zhang H."/>
            <person name="Bayer E.A."/>
            <person name="Gilbert H.J."/>
            <person name="Larimer F."/>
            <person name="Zhulin I.B."/>
            <person name="Ekborg N.A."/>
            <person name="Lamed R."/>
            <person name="Richardson P.M."/>
            <person name="Borovok I."/>
            <person name="Hutcheson S."/>
        </authorList>
    </citation>
    <scope>NUCLEOTIDE SEQUENCE [LARGE SCALE GENOMIC DNA]</scope>
    <source>
        <strain evidence="8">2-40 / ATCC 43961 / DSM 17024</strain>
    </source>
</reference>
<dbReference type="PROSITE" id="PS00659">
    <property type="entry name" value="GLYCOSYL_HYDROL_F5"/>
    <property type="match status" value="1"/>
</dbReference>
<dbReference type="InterPro" id="IPR013783">
    <property type="entry name" value="Ig-like_fold"/>
</dbReference>
<dbReference type="SMART" id="SM00606">
    <property type="entry name" value="CBD_IV"/>
    <property type="match status" value="3"/>
</dbReference>
<dbReference type="GO" id="GO:0008810">
    <property type="term" value="F:cellulase activity"/>
    <property type="evidence" value="ECO:0007669"/>
    <property type="project" value="UniProtKB-EC"/>
</dbReference>
<dbReference type="InterPro" id="IPR017853">
    <property type="entry name" value="GH"/>
</dbReference>
<dbReference type="SMART" id="SM00089">
    <property type="entry name" value="PKD"/>
    <property type="match status" value="1"/>
</dbReference>
<dbReference type="STRING" id="203122.Sde_3003"/>
<evidence type="ECO:0000313" key="7">
    <source>
        <dbReference type="EMBL" id="ABD82260.1"/>
    </source>
</evidence>
<dbReference type="InterPro" id="IPR018087">
    <property type="entry name" value="Glyco_hydro_5_CS"/>
</dbReference>
<dbReference type="OrthoDB" id="9775889at2"/>
<dbReference type="RefSeq" id="WP_011469476.1">
    <property type="nucleotide sequence ID" value="NC_007912.1"/>
</dbReference>
<dbReference type="eggNOG" id="COG2730">
    <property type="taxonomic scope" value="Bacteria"/>
</dbReference>
<dbReference type="InterPro" id="IPR005084">
    <property type="entry name" value="CBM6"/>
</dbReference>
<keyword evidence="2 7" id="KW-0378">Hydrolase</keyword>
<gene>
    <name evidence="7" type="primary">cel5A</name>
    <name evidence="7" type="ordered locus">Sde_3003</name>
</gene>
<proteinExistence type="predicted"/>
<feature type="domain" description="PKD" evidence="5">
    <location>
        <begin position="803"/>
        <end position="855"/>
    </location>
</feature>
<dbReference type="CDD" id="cd04080">
    <property type="entry name" value="CBM6_cellulase-like"/>
    <property type="match status" value="3"/>
</dbReference>
<dbReference type="InterPro" id="IPR006584">
    <property type="entry name" value="Cellulose-bd_IV"/>
</dbReference>
<dbReference type="Pfam" id="PF18911">
    <property type="entry name" value="PKD_4"/>
    <property type="match status" value="1"/>
</dbReference>
<feature type="domain" description="CBM6" evidence="6">
    <location>
        <begin position="503"/>
        <end position="627"/>
    </location>
</feature>
<evidence type="ECO:0000256" key="3">
    <source>
        <dbReference type="ARBA" id="ARBA00023295"/>
    </source>
</evidence>
<feature type="chain" id="PRO_5004199871" evidence="4">
    <location>
        <begin position="40"/>
        <end position="1167"/>
    </location>
</feature>
<dbReference type="GeneID" id="98615697"/>
<evidence type="ECO:0000259" key="5">
    <source>
        <dbReference type="PROSITE" id="PS50093"/>
    </source>
</evidence>
<feature type="domain" description="CBM6" evidence="6">
    <location>
        <begin position="356"/>
        <end position="476"/>
    </location>
</feature>
<dbReference type="PROSITE" id="PS51175">
    <property type="entry name" value="CBM6"/>
    <property type="match status" value="3"/>
</dbReference>
<dbReference type="CAZy" id="GH5">
    <property type="family name" value="Glycoside Hydrolase Family 5"/>
</dbReference>
<dbReference type="InterPro" id="IPR022409">
    <property type="entry name" value="PKD/Chitinase_dom"/>
</dbReference>
<dbReference type="InterPro" id="IPR001547">
    <property type="entry name" value="Glyco_hydro_5"/>
</dbReference>
<dbReference type="Gene3D" id="3.20.20.80">
    <property type="entry name" value="Glycosidases"/>
    <property type="match status" value="2"/>
</dbReference>
<sequence length="1167" mass="127171">MTIKRWPFDRKGPPKKPNAKKLLASLAAALSLTAMQSTAAVEPLQTSGNQILVGNQAKALGGHSLFWHNVPAAGSLYNADTVSRLKNDWNSKVIRAAIGVEVPFNSENTYIGNKGSSLAAIDRVVNAAVANDMYVIIDFHTHHADQVENVAHDFFNEVSSRYGHLNNVIYEVFNEPEWCGEHGRWASTIKPYAERVIQTIRNNDPDNLVIVGTTCFSQDVDVAAADPINDVNVAYTLHFYAATPAHQQPLRDKAQTALDRGAPLFVTEWGTTTFTGDGFVDEAQTRTWINWLNERGISHVNWSASTQPESSAIWNGDMTYKHSGLLVGELVQQTNGTTTPPTGEISGPCDLHFVPAKAEAESFCTAKGIQFETTTDTGGGQNMGWLDAGDWVTFDVDVPASGQYLIDYRVASELGDGRFRTEAANGTALGTISVPNTGGWQNWQTHTHTVQLSQGTQTVKLVAETGGWNLNWFEVRAGEVCEGADCPCEGAECPCPDCNGTPVKFEAETFVAMQGVQLENTSDVGGGQNVGYIDSGDWITYNGALPASADNRYVVSYRVARQPSGNAKFKIEQPGGAAVYGEISVPSTGGWQTWTTISHTITIPANANGFALAAIDGGWNINWIEIKPATTQPPEPINPLKLQAEDYINFNDTTPGNEGGAHRSDDVDIQATTDTGGGFNVGWVDAGEWLEYEFFLESPDFYAADVRVASDQTGGALQLQIDGQNVGQAITVGNTGGWQAWTTKNTLIGDLSAGTHTLRVYAQSGPLNLNWVELKRTTPAPATSCFNIAEDRLNVHLDAHCTAGSNLQYNWDFGDGNSATGVATSHSYYTSGTYTITLTVSDTRTTDTSSQQVTVDFSAPAGPVDFYGELMVNGNRIHGEKTGEPAQVRGMSFFWSNTGWGQEKWWNASTVDRMVDEFKVELVRGAMGTDEGGGYLHDASNKARLQAVVEQAIARNVYVIIDWHTHHAEDNIAEAITFFSEMAQLYGHHDNVIFEIYNEPLNTTSWGTIKHYAEQVIPAIRAHSDNLIVVGTRTWSQNVDEAAFDKINDSNTAYALHFYVGSHGNHVRNLAQTALNNGAAIFASEWGIWPNNNYDGMNADDWMNFLDQNKISWANWAISDKVDPNTGQLEPPSMFNPDGSLSSNGQYVVNKLNEYAAQAPWREAIAN</sequence>
<dbReference type="InterPro" id="IPR000601">
    <property type="entry name" value="PKD_dom"/>
</dbReference>
<accession>Q21GB9</accession>
<dbReference type="PANTHER" id="PTHR34142">
    <property type="entry name" value="ENDO-BETA-1,4-GLUCANASE A"/>
    <property type="match status" value="1"/>
</dbReference>
<evidence type="ECO:0000313" key="8">
    <source>
        <dbReference type="Proteomes" id="UP000001947"/>
    </source>
</evidence>
<dbReference type="InterPro" id="IPR035986">
    <property type="entry name" value="PKD_dom_sf"/>
</dbReference>
<protein>
    <submittedName>
        <fullName evidence="7">Endoglucanase</fullName>
        <ecNumber evidence="7">3.2.1.4</ecNumber>
    </submittedName>
</protein>
<dbReference type="Pfam" id="PF03422">
    <property type="entry name" value="CBM_6"/>
    <property type="match status" value="3"/>
</dbReference>
<dbReference type="EC" id="3.2.1.4" evidence="7"/>
<dbReference type="InterPro" id="IPR008979">
    <property type="entry name" value="Galactose-bd-like_sf"/>
</dbReference>
<evidence type="ECO:0000256" key="4">
    <source>
        <dbReference type="SAM" id="SignalP"/>
    </source>
</evidence>
<dbReference type="Pfam" id="PF00150">
    <property type="entry name" value="Cellulase"/>
    <property type="match status" value="2"/>
</dbReference>
<dbReference type="CAZy" id="CBM6">
    <property type="family name" value="Carbohydrate-Binding Module Family 6"/>
</dbReference>
<dbReference type="PROSITE" id="PS50093">
    <property type="entry name" value="PKD"/>
    <property type="match status" value="1"/>
</dbReference>
<dbReference type="HOGENOM" id="CLU_274498_0_0_6"/>
<keyword evidence="3 7" id="KW-0326">Glycosidase</keyword>
<dbReference type="KEGG" id="sde:Sde_3003"/>
<dbReference type="eggNOG" id="COG3291">
    <property type="taxonomic scope" value="Bacteria"/>
</dbReference>
<feature type="domain" description="CBM6" evidence="6">
    <location>
        <begin position="640"/>
        <end position="775"/>
    </location>
</feature>